<dbReference type="InterPro" id="IPR000836">
    <property type="entry name" value="PRTase_dom"/>
</dbReference>
<dbReference type="PANTHER" id="PTHR11907">
    <property type="entry name" value="AMIDOPHOSPHORIBOSYLTRANSFERASE"/>
    <property type="match status" value="1"/>
</dbReference>
<feature type="transmembrane region" description="Helical" evidence="16">
    <location>
        <begin position="23"/>
        <end position="41"/>
    </location>
</feature>
<accession>A0A1A9VJS8</accession>
<evidence type="ECO:0000256" key="11">
    <source>
        <dbReference type="ARBA" id="ARBA00022989"/>
    </source>
</evidence>
<dbReference type="GO" id="GO:0008360">
    <property type="term" value="P:regulation of cell shape"/>
    <property type="evidence" value="ECO:0007669"/>
    <property type="project" value="UniProtKB-KW"/>
</dbReference>
<dbReference type="Pfam" id="PF13537">
    <property type="entry name" value="GATase_7"/>
    <property type="match status" value="1"/>
</dbReference>
<keyword evidence="8" id="KW-0658">Purine biosynthesis</keyword>
<dbReference type="Proteomes" id="UP000078200">
    <property type="component" value="Unassembled WGS sequence"/>
</dbReference>
<protein>
    <recommendedName>
        <fullName evidence="13">Amidophosphoribosyltransferase</fullName>
        <ecNumber evidence="4">2.4.2.14</ecNumber>
    </recommendedName>
    <alternativeName>
        <fullName evidence="14">Glutamine phosphoribosylpyrophosphate amidotransferase</fullName>
    </alternativeName>
</protein>
<evidence type="ECO:0000313" key="19">
    <source>
        <dbReference type="Proteomes" id="UP000078200"/>
    </source>
</evidence>
<organism evidence="18 19">
    <name type="scientific">Glossina austeni</name>
    <name type="common">Savannah tsetse fly</name>
    <dbReference type="NCBI Taxonomy" id="7395"/>
    <lineage>
        <taxon>Eukaryota</taxon>
        <taxon>Metazoa</taxon>
        <taxon>Ecdysozoa</taxon>
        <taxon>Arthropoda</taxon>
        <taxon>Hexapoda</taxon>
        <taxon>Insecta</taxon>
        <taxon>Pterygota</taxon>
        <taxon>Neoptera</taxon>
        <taxon>Endopterygota</taxon>
        <taxon>Diptera</taxon>
        <taxon>Brachycera</taxon>
        <taxon>Muscomorpha</taxon>
        <taxon>Hippoboscoidea</taxon>
        <taxon>Glossinidae</taxon>
        <taxon>Glossina</taxon>
    </lineage>
</organism>
<dbReference type="InterPro" id="IPR017932">
    <property type="entry name" value="GATase_2_dom"/>
</dbReference>
<evidence type="ECO:0000256" key="1">
    <source>
        <dbReference type="ARBA" id="ARBA00004141"/>
    </source>
</evidence>
<evidence type="ECO:0000313" key="18">
    <source>
        <dbReference type="EnsemblMetazoa" id="GAUT039513-PA"/>
    </source>
</evidence>
<dbReference type="GO" id="GO:0051301">
    <property type="term" value="P:cell division"/>
    <property type="evidence" value="ECO:0007669"/>
    <property type="project" value="InterPro"/>
</dbReference>
<keyword evidence="7 16" id="KW-0812">Transmembrane</keyword>
<dbReference type="Pfam" id="PF01098">
    <property type="entry name" value="FTSW_RODA_SPOVE"/>
    <property type="match status" value="1"/>
</dbReference>
<evidence type="ECO:0000256" key="5">
    <source>
        <dbReference type="ARBA" id="ARBA00022676"/>
    </source>
</evidence>
<dbReference type="GO" id="GO:0016020">
    <property type="term" value="C:membrane"/>
    <property type="evidence" value="ECO:0007669"/>
    <property type="project" value="UniProtKB-SubCell"/>
</dbReference>
<dbReference type="GO" id="GO:0004044">
    <property type="term" value="F:amidophosphoribosyltransferase activity"/>
    <property type="evidence" value="ECO:0007669"/>
    <property type="project" value="UniProtKB-EC"/>
</dbReference>
<dbReference type="PROSITE" id="PS51278">
    <property type="entry name" value="GATASE_TYPE_2"/>
    <property type="match status" value="1"/>
</dbReference>
<dbReference type="VEuPathDB" id="VectorBase:GAUT039513"/>
<comment type="pathway">
    <text evidence="2">Purine metabolism; IMP biosynthesis via de novo pathway; N(1)-(5-phospho-D-ribosyl)glycinamide from 5-phospho-alpha-D-ribose 1-diphosphate: step 1/2.</text>
</comment>
<evidence type="ECO:0000256" key="10">
    <source>
        <dbReference type="ARBA" id="ARBA00022962"/>
    </source>
</evidence>
<dbReference type="CDD" id="cd06223">
    <property type="entry name" value="PRTases_typeI"/>
    <property type="match status" value="1"/>
</dbReference>
<keyword evidence="19" id="KW-1185">Reference proteome</keyword>
<dbReference type="InterPro" id="IPR029057">
    <property type="entry name" value="PRTase-like"/>
</dbReference>
<dbReference type="SUPFAM" id="SSF53271">
    <property type="entry name" value="PRTase-like"/>
    <property type="match status" value="1"/>
</dbReference>
<keyword evidence="10" id="KW-0315">Glutamine amidotransferase</keyword>
<name>A0A1A9VJS8_GLOAU</name>
<proteinExistence type="inferred from homology"/>
<dbReference type="InterPro" id="IPR035584">
    <property type="entry name" value="PurF_N"/>
</dbReference>
<keyword evidence="6" id="KW-0808">Transferase</keyword>
<keyword evidence="11 16" id="KW-1133">Transmembrane helix</keyword>
<dbReference type="InterPro" id="IPR005854">
    <property type="entry name" value="PurF"/>
</dbReference>
<reference evidence="18" key="1">
    <citation type="submission" date="2020-05" db="UniProtKB">
        <authorList>
            <consortium name="EnsemblMetazoa"/>
        </authorList>
    </citation>
    <scope>IDENTIFICATION</scope>
    <source>
        <strain evidence="18">TTRI</strain>
    </source>
</reference>
<keyword evidence="12 16" id="KW-0472">Membrane</keyword>
<keyword evidence="9" id="KW-0133">Cell shape</keyword>
<dbReference type="EnsemblMetazoa" id="GAUT039513-RA">
    <property type="protein sequence ID" value="GAUT039513-PA"/>
    <property type="gene ID" value="GAUT039513"/>
</dbReference>
<dbReference type="GO" id="GO:0009113">
    <property type="term" value="P:purine nucleobase biosynthetic process"/>
    <property type="evidence" value="ECO:0007669"/>
    <property type="project" value="InterPro"/>
</dbReference>
<dbReference type="Gene3D" id="3.40.50.2020">
    <property type="match status" value="1"/>
</dbReference>
<dbReference type="AlphaFoldDB" id="A0A1A9VJS8"/>
<dbReference type="SUPFAM" id="SSF56235">
    <property type="entry name" value="N-terminal nucleophile aminohydrolases (Ntn hydrolases)"/>
    <property type="match status" value="1"/>
</dbReference>
<dbReference type="InterPro" id="IPR001182">
    <property type="entry name" value="FtsW/RodA"/>
</dbReference>
<evidence type="ECO:0000256" key="7">
    <source>
        <dbReference type="ARBA" id="ARBA00022692"/>
    </source>
</evidence>
<evidence type="ECO:0000256" key="4">
    <source>
        <dbReference type="ARBA" id="ARBA00011941"/>
    </source>
</evidence>
<dbReference type="Gene3D" id="3.60.20.10">
    <property type="entry name" value="Glutamine Phosphoribosylpyrophosphate, subunit 1, domain 1"/>
    <property type="match status" value="1"/>
</dbReference>
<evidence type="ECO:0000256" key="14">
    <source>
        <dbReference type="ARBA" id="ARBA00033776"/>
    </source>
</evidence>
<comment type="subcellular location">
    <subcellularLocation>
        <location evidence="1">Membrane</location>
        <topology evidence="1">Multi-pass membrane protein</topology>
    </subcellularLocation>
</comment>
<dbReference type="Pfam" id="PF00156">
    <property type="entry name" value="Pribosyltran"/>
    <property type="match status" value="1"/>
</dbReference>
<dbReference type="CDD" id="cd00715">
    <property type="entry name" value="GPATase_N"/>
    <property type="match status" value="1"/>
</dbReference>
<evidence type="ECO:0000256" key="8">
    <source>
        <dbReference type="ARBA" id="ARBA00022755"/>
    </source>
</evidence>
<feature type="domain" description="Glutamine amidotransferase type-2" evidence="17">
    <location>
        <begin position="149"/>
        <end position="368"/>
    </location>
</feature>
<evidence type="ECO:0000256" key="3">
    <source>
        <dbReference type="ARBA" id="ARBA00010138"/>
    </source>
</evidence>
<sequence length="627" mass="68648">MYFENDATSRTGMTLGKINDVPFPMLFCLLFMAALTIVISVDRLKKIHWLLVINVIVLFCVGIAVQYSSAGGKILSFLDSSVDPLGIGYNAQQSQIAIGSGGLLGKGFVNGSQTQLGFLPEERTDFAFAVLSEEWGFLVFMLDEMREECGVFGISCNQSAAFNSILALHALQHRGQESFGVVTSNNDKLHSYHFQGQVSSVFDDIDEIKKSLPGDCAIGHVRYSTSGSKFAVQPMFGKSGKFGDFAIAHNGNLINISPIREQLIKQECVFQSDIDTEVVVHLTASGEKDSFLESFIYALKQIQGAYSFVAINQEVVIGVRDPSGIRPLVLGKLNGSYVLASETCALDIINAEFVREIEPGELVTISSDSKLASMFPFPQQKSSFCIFEYVYFSRPDSIMENRSIYDIRKEIGRILAEESPPKNNVNMVVPIPDSGIPAAIGYAKHSGLPMELGIIRNHYIGRTFIQPTAEVRKVRIKLKFNANKHTLKGKNIILIDDSIVRGSTLTNIIVMLKDAGVKEIHLKISSPPIKHSCFYGIDTPECKDLIAANKSVEEIKEVIGVDSLAFLSIDGLYQAVKGEVRNNATPQYCDACFTGSTVSSILPTSSDSAIDMVSIPTGPEVLNKNLR</sequence>
<comment type="catalytic activity">
    <reaction evidence="15">
        <text>5-phospho-beta-D-ribosylamine + L-glutamate + diphosphate = 5-phospho-alpha-D-ribose 1-diphosphate + L-glutamine + H2O</text>
        <dbReference type="Rhea" id="RHEA:14905"/>
        <dbReference type="ChEBI" id="CHEBI:15377"/>
        <dbReference type="ChEBI" id="CHEBI:29985"/>
        <dbReference type="ChEBI" id="CHEBI:33019"/>
        <dbReference type="ChEBI" id="CHEBI:58017"/>
        <dbReference type="ChEBI" id="CHEBI:58359"/>
        <dbReference type="ChEBI" id="CHEBI:58681"/>
        <dbReference type="EC" id="2.4.2.14"/>
    </reaction>
    <physiologicalReaction direction="right-to-left" evidence="15">
        <dbReference type="Rhea" id="RHEA:14907"/>
    </physiologicalReaction>
</comment>
<evidence type="ECO:0000256" key="2">
    <source>
        <dbReference type="ARBA" id="ARBA00005209"/>
    </source>
</evidence>
<dbReference type="STRING" id="7395.A0A1A9VJS8"/>
<dbReference type="InterPro" id="IPR029055">
    <property type="entry name" value="Ntn_hydrolases_N"/>
</dbReference>
<feature type="transmembrane region" description="Helical" evidence="16">
    <location>
        <begin position="48"/>
        <end position="67"/>
    </location>
</feature>
<keyword evidence="5" id="KW-0328">Glycosyltransferase</keyword>
<dbReference type="UniPathway" id="UPA00074">
    <property type="reaction ID" value="UER00124"/>
</dbReference>
<evidence type="ECO:0000256" key="16">
    <source>
        <dbReference type="SAM" id="Phobius"/>
    </source>
</evidence>
<comment type="similarity">
    <text evidence="3">In the C-terminal section; belongs to the purine/pyrimidine phosphoribosyltransferase family.</text>
</comment>
<dbReference type="HAMAP" id="MF_01931">
    <property type="entry name" value="PurF"/>
    <property type="match status" value="1"/>
</dbReference>
<evidence type="ECO:0000259" key="17">
    <source>
        <dbReference type="PROSITE" id="PS51278"/>
    </source>
</evidence>
<evidence type="ECO:0000256" key="6">
    <source>
        <dbReference type="ARBA" id="ARBA00022679"/>
    </source>
</evidence>
<evidence type="ECO:0000256" key="9">
    <source>
        <dbReference type="ARBA" id="ARBA00022960"/>
    </source>
</evidence>
<dbReference type="GO" id="GO:0006189">
    <property type="term" value="P:'de novo' IMP biosynthetic process"/>
    <property type="evidence" value="ECO:0007669"/>
    <property type="project" value="UniProtKB-UniPathway"/>
</dbReference>
<dbReference type="EC" id="2.4.2.14" evidence="4"/>
<evidence type="ECO:0000256" key="13">
    <source>
        <dbReference type="ARBA" id="ARBA00033770"/>
    </source>
</evidence>
<dbReference type="NCBIfam" id="TIGR01134">
    <property type="entry name" value="purF"/>
    <property type="match status" value="1"/>
</dbReference>
<evidence type="ECO:0000256" key="15">
    <source>
        <dbReference type="ARBA" id="ARBA00048545"/>
    </source>
</evidence>
<evidence type="ECO:0000256" key="12">
    <source>
        <dbReference type="ARBA" id="ARBA00023136"/>
    </source>
</evidence>